<keyword evidence="2" id="KW-0472">Membrane</keyword>
<feature type="compositionally biased region" description="Basic residues" evidence="1">
    <location>
        <begin position="98"/>
        <end position="108"/>
    </location>
</feature>
<evidence type="ECO:0000256" key="1">
    <source>
        <dbReference type="SAM" id="MobiDB-lite"/>
    </source>
</evidence>
<feature type="region of interest" description="Disordered" evidence="1">
    <location>
        <begin position="78"/>
        <end position="124"/>
    </location>
</feature>
<dbReference type="EMBL" id="JBHRRZ010000014">
    <property type="protein sequence ID" value="MFC2948196.1"/>
    <property type="molecule type" value="Genomic_DNA"/>
</dbReference>
<comment type="caution">
    <text evidence="3">The sequence shown here is derived from an EMBL/GenBank/DDBJ whole genome shotgun (WGS) entry which is preliminary data.</text>
</comment>
<evidence type="ECO:0000313" key="3">
    <source>
        <dbReference type="EMBL" id="MFC2948196.1"/>
    </source>
</evidence>
<dbReference type="NCBIfam" id="NF041554">
    <property type="entry name" value="SA1362_fam"/>
    <property type="match status" value="1"/>
</dbReference>
<dbReference type="InterPro" id="IPR048110">
    <property type="entry name" value="SA1362/YqhP-like"/>
</dbReference>
<protein>
    <submittedName>
        <fullName evidence="3">SA1362 family protein</fullName>
    </submittedName>
</protein>
<reference evidence="4" key="1">
    <citation type="journal article" date="2019" name="Int. J. Syst. Evol. Microbiol.">
        <title>The Global Catalogue of Microorganisms (GCM) 10K type strain sequencing project: providing services to taxonomists for standard genome sequencing and annotation.</title>
        <authorList>
            <consortium name="The Broad Institute Genomics Platform"/>
            <consortium name="The Broad Institute Genome Sequencing Center for Infectious Disease"/>
            <person name="Wu L."/>
            <person name="Ma J."/>
        </authorList>
    </citation>
    <scope>NUCLEOTIDE SEQUENCE [LARGE SCALE GENOMIC DNA]</scope>
    <source>
        <strain evidence="4">KCTC 13193</strain>
    </source>
</reference>
<sequence length="124" mass="13692">MGKSKLSILVYALIGLAAVGIVSQLLTNTASFFTNIFIMLGVGAALFAVFYFFMQKRRAPSNDMKKYKKAVKQSKAKYKSHPAKMQTKAAVKQQPVSVRKKASRRAASHLRVIDGSKSKKKRPG</sequence>
<accession>A0ABV7A550</accession>
<proteinExistence type="predicted"/>
<dbReference type="RefSeq" id="WP_390304892.1">
    <property type="nucleotide sequence ID" value="NZ_JBHRRZ010000014.1"/>
</dbReference>
<evidence type="ECO:0000256" key="2">
    <source>
        <dbReference type="SAM" id="Phobius"/>
    </source>
</evidence>
<organism evidence="3 4">
    <name type="scientific">Virgibacillus sediminis</name>
    <dbReference type="NCBI Taxonomy" id="202260"/>
    <lineage>
        <taxon>Bacteria</taxon>
        <taxon>Bacillati</taxon>
        <taxon>Bacillota</taxon>
        <taxon>Bacilli</taxon>
        <taxon>Bacillales</taxon>
        <taxon>Bacillaceae</taxon>
        <taxon>Virgibacillus</taxon>
    </lineage>
</organism>
<feature type="transmembrane region" description="Helical" evidence="2">
    <location>
        <begin position="7"/>
        <end position="26"/>
    </location>
</feature>
<keyword evidence="4" id="KW-1185">Reference proteome</keyword>
<evidence type="ECO:0000313" key="4">
    <source>
        <dbReference type="Proteomes" id="UP001595387"/>
    </source>
</evidence>
<keyword evidence="2" id="KW-0812">Transmembrane</keyword>
<dbReference type="Proteomes" id="UP001595387">
    <property type="component" value="Unassembled WGS sequence"/>
</dbReference>
<feature type="transmembrane region" description="Helical" evidence="2">
    <location>
        <begin position="32"/>
        <end position="54"/>
    </location>
</feature>
<keyword evidence="2" id="KW-1133">Transmembrane helix</keyword>
<name>A0ABV7A550_9BACI</name>
<gene>
    <name evidence="3" type="ORF">ACFODW_07585</name>
</gene>